<dbReference type="Gene3D" id="3.90.226.10">
    <property type="entry name" value="2-enoyl-CoA Hydratase, Chain A, domain 1"/>
    <property type="match status" value="1"/>
</dbReference>
<dbReference type="PANTHER" id="PTHR32060:SF30">
    <property type="entry name" value="CARBOXY-TERMINAL PROCESSING PROTEASE CTPA"/>
    <property type="match status" value="1"/>
</dbReference>
<comment type="caution">
    <text evidence="7">The sequence shown here is derived from an EMBL/GenBank/DDBJ whole genome shotgun (WGS) entry which is preliminary data.</text>
</comment>
<evidence type="ECO:0000256" key="2">
    <source>
        <dbReference type="ARBA" id="ARBA00022670"/>
    </source>
</evidence>
<keyword evidence="4 5" id="KW-0720">Serine protease</keyword>
<dbReference type="CDD" id="cd07560">
    <property type="entry name" value="Peptidase_S41_CPP"/>
    <property type="match status" value="1"/>
</dbReference>
<dbReference type="InterPro" id="IPR004447">
    <property type="entry name" value="Peptidase_S41A"/>
</dbReference>
<dbReference type="SMART" id="SM00245">
    <property type="entry name" value="TSPc"/>
    <property type="match status" value="1"/>
</dbReference>
<dbReference type="Pfam" id="PF03572">
    <property type="entry name" value="Peptidase_S41"/>
    <property type="match status" value="1"/>
</dbReference>
<dbReference type="PROSITE" id="PS50106">
    <property type="entry name" value="PDZ"/>
    <property type="match status" value="1"/>
</dbReference>
<organism evidence="7 8">
    <name type="scientific">Candidatus Merdivivens pullicola</name>
    <dbReference type="NCBI Taxonomy" id="2840872"/>
    <lineage>
        <taxon>Bacteria</taxon>
        <taxon>Pseudomonadati</taxon>
        <taxon>Bacteroidota</taxon>
        <taxon>Bacteroidia</taxon>
        <taxon>Bacteroidales</taxon>
        <taxon>Muribaculaceae</taxon>
        <taxon>Muribaculaceae incertae sedis</taxon>
        <taxon>Candidatus Merdivivens</taxon>
    </lineage>
</organism>
<dbReference type="InterPro" id="IPR041489">
    <property type="entry name" value="PDZ_6"/>
</dbReference>
<reference evidence="7" key="2">
    <citation type="journal article" date="2021" name="PeerJ">
        <title>Extensive microbial diversity within the chicken gut microbiome revealed by metagenomics and culture.</title>
        <authorList>
            <person name="Gilroy R."/>
            <person name="Ravi A."/>
            <person name="Getino M."/>
            <person name="Pursley I."/>
            <person name="Horton D.L."/>
            <person name="Alikhan N.F."/>
            <person name="Baker D."/>
            <person name="Gharbi K."/>
            <person name="Hall N."/>
            <person name="Watson M."/>
            <person name="Adriaenssens E.M."/>
            <person name="Foster-Nyarko E."/>
            <person name="Jarju S."/>
            <person name="Secka A."/>
            <person name="Antonio M."/>
            <person name="Oren A."/>
            <person name="Chaudhuri R.R."/>
            <person name="La Ragione R."/>
            <person name="Hildebrand F."/>
            <person name="Pallen M.J."/>
        </authorList>
    </citation>
    <scope>NUCLEOTIDE SEQUENCE</scope>
    <source>
        <strain evidence="7">B1-8020</strain>
    </source>
</reference>
<dbReference type="PANTHER" id="PTHR32060">
    <property type="entry name" value="TAIL-SPECIFIC PROTEASE"/>
    <property type="match status" value="1"/>
</dbReference>
<comment type="similarity">
    <text evidence="1 5">Belongs to the peptidase S41A family.</text>
</comment>
<evidence type="ECO:0000256" key="4">
    <source>
        <dbReference type="ARBA" id="ARBA00022825"/>
    </source>
</evidence>
<dbReference type="Gene3D" id="3.30.750.44">
    <property type="match status" value="1"/>
</dbReference>
<evidence type="ECO:0000256" key="1">
    <source>
        <dbReference type="ARBA" id="ARBA00009179"/>
    </source>
</evidence>
<dbReference type="Pfam" id="PF17820">
    <property type="entry name" value="PDZ_6"/>
    <property type="match status" value="1"/>
</dbReference>
<name>A0A9D9NGU1_9BACT</name>
<dbReference type="GO" id="GO:0004175">
    <property type="term" value="F:endopeptidase activity"/>
    <property type="evidence" value="ECO:0007669"/>
    <property type="project" value="TreeGrafter"/>
</dbReference>
<proteinExistence type="inferred from homology"/>
<dbReference type="AlphaFoldDB" id="A0A9D9NGU1"/>
<dbReference type="InterPro" id="IPR001478">
    <property type="entry name" value="PDZ"/>
</dbReference>
<feature type="domain" description="PDZ" evidence="6">
    <location>
        <begin position="72"/>
        <end position="149"/>
    </location>
</feature>
<dbReference type="SUPFAM" id="SSF50156">
    <property type="entry name" value="PDZ domain-like"/>
    <property type="match status" value="1"/>
</dbReference>
<evidence type="ECO:0000256" key="5">
    <source>
        <dbReference type="RuleBase" id="RU004404"/>
    </source>
</evidence>
<dbReference type="InterPro" id="IPR036034">
    <property type="entry name" value="PDZ_sf"/>
</dbReference>
<dbReference type="InterPro" id="IPR029045">
    <property type="entry name" value="ClpP/crotonase-like_dom_sf"/>
</dbReference>
<dbReference type="Gene3D" id="2.30.42.10">
    <property type="match status" value="1"/>
</dbReference>
<evidence type="ECO:0000313" key="8">
    <source>
        <dbReference type="Proteomes" id="UP000823604"/>
    </source>
</evidence>
<gene>
    <name evidence="7" type="ORF">IAB81_04175</name>
</gene>
<dbReference type="GO" id="GO:0030288">
    <property type="term" value="C:outer membrane-bounded periplasmic space"/>
    <property type="evidence" value="ECO:0007669"/>
    <property type="project" value="TreeGrafter"/>
</dbReference>
<sequence>MRRFNSFALAAVIMTFSIPTWGQSQNFKNGEVLEIEHAVIKELINNYVDTVKLDEILTYGIEAMLNRLDPYTVYIPEEDQEGLEMMISGTYGGIGAIIFKRPGEGVIINEPYQGSPAVKAGLQPGDMILSIDGQDVFDLESAECSERMKGKPGTSVNFKIKKVRSGDTVNVDVVRERIHLPDIEYAGMLNDSTGYIRLTGFTTGAAQDMRDEVVRLKKEGMRRMVLDLRGNGGGAMNEAVDIASIFLPRNTLVVSAKGRNNAKVAEYRTMIEPVDTAMPLLVLIDGASASSAEIVAGAIQDLDRGTIMGTRSYGKGLVQTIRPLPYNGQLKVTTARYYTPSGRCVQALDYSNRKQDGSVGYVPDSLRKEFRTAKGRIVKDGGGITPDVELATQEYSRIVYSLVLNGIIEEYTLDYVSKHDSIASPDDFRLSDEDFEGFIKFASGKDFDYRSQAKALMDEVKKAIEDEGLAKLVGTQVDSLSKAVDLDKETIIRSNKDEIVPFIEEEIVVRYYFQPSGVKVRLRTDTQLHEALEKWDDGALLSENA</sequence>
<dbReference type="EMBL" id="JADIMA010000038">
    <property type="protein sequence ID" value="MBO8472805.1"/>
    <property type="molecule type" value="Genomic_DNA"/>
</dbReference>
<dbReference type="CDD" id="cd06782">
    <property type="entry name" value="cpPDZ_CPP-like"/>
    <property type="match status" value="1"/>
</dbReference>
<reference evidence="7" key="1">
    <citation type="submission" date="2020-10" db="EMBL/GenBank/DDBJ databases">
        <authorList>
            <person name="Gilroy R."/>
        </authorList>
    </citation>
    <scope>NUCLEOTIDE SEQUENCE</scope>
    <source>
        <strain evidence="7">B1-8020</strain>
    </source>
</reference>
<evidence type="ECO:0000259" key="6">
    <source>
        <dbReference type="PROSITE" id="PS50106"/>
    </source>
</evidence>
<dbReference type="GO" id="GO:0008236">
    <property type="term" value="F:serine-type peptidase activity"/>
    <property type="evidence" value="ECO:0007669"/>
    <property type="project" value="UniProtKB-KW"/>
</dbReference>
<dbReference type="Proteomes" id="UP000823604">
    <property type="component" value="Unassembled WGS sequence"/>
</dbReference>
<accession>A0A9D9NGU1</accession>
<dbReference type="SUPFAM" id="SSF52096">
    <property type="entry name" value="ClpP/crotonase"/>
    <property type="match status" value="1"/>
</dbReference>
<dbReference type="NCBIfam" id="TIGR00225">
    <property type="entry name" value="prc"/>
    <property type="match status" value="1"/>
</dbReference>
<dbReference type="SMART" id="SM00228">
    <property type="entry name" value="PDZ"/>
    <property type="match status" value="1"/>
</dbReference>
<keyword evidence="2 5" id="KW-0645">Protease</keyword>
<protein>
    <submittedName>
        <fullName evidence="7">S41 family peptidase</fullName>
    </submittedName>
</protein>
<dbReference type="GO" id="GO:0006508">
    <property type="term" value="P:proteolysis"/>
    <property type="evidence" value="ECO:0007669"/>
    <property type="project" value="UniProtKB-KW"/>
</dbReference>
<dbReference type="InterPro" id="IPR005151">
    <property type="entry name" value="Tail-specific_protease"/>
</dbReference>
<dbReference type="GO" id="GO:0007165">
    <property type="term" value="P:signal transduction"/>
    <property type="evidence" value="ECO:0007669"/>
    <property type="project" value="TreeGrafter"/>
</dbReference>
<keyword evidence="3 5" id="KW-0378">Hydrolase</keyword>
<evidence type="ECO:0000313" key="7">
    <source>
        <dbReference type="EMBL" id="MBO8472805.1"/>
    </source>
</evidence>
<evidence type="ECO:0000256" key="3">
    <source>
        <dbReference type="ARBA" id="ARBA00022801"/>
    </source>
</evidence>